<dbReference type="EMBL" id="BART01000978">
    <property type="protein sequence ID" value="GAG59844.1"/>
    <property type="molecule type" value="Genomic_DNA"/>
</dbReference>
<evidence type="ECO:0008006" key="3">
    <source>
        <dbReference type="Google" id="ProtNLM"/>
    </source>
</evidence>
<evidence type="ECO:0000256" key="1">
    <source>
        <dbReference type="SAM" id="Phobius"/>
    </source>
</evidence>
<keyword evidence="1" id="KW-0472">Membrane</keyword>
<organism evidence="2">
    <name type="scientific">marine sediment metagenome</name>
    <dbReference type="NCBI Taxonomy" id="412755"/>
    <lineage>
        <taxon>unclassified sequences</taxon>
        <taxon>metagenomes</taxon>
        <taxon>ecological metagenomes</taxon>
    </lineage>
</organism>
<keyword evidence="1" id="KW-0812">Transmembrane</keyword>
<sequence length="125" mass="13315">MTSLEIVGLVAIILISAFAIVAIIIAIPLFKLINKIKYMAGKLNESLVPIVEKLNDTITNLNTEVSSIADLTQSISSIVEQLEKVIRLARILLTSPIIKIISASAGLFSGLSKAGAGGKKKEDKK</sequence>
<protein>
    <recommendedName>
        <fullName evidence="3">DUF948 domain-containing protein</fullName>
    </recommendedName>
</protein>
<dbReference type="AlphaFoldDB" id="X0YTD6"/>
<evidence type="ECO:0000313" key="2">
    <source>
        <dbReference type="EMBL" id="GAG59844.1"/>
    </source>
</evidence>
<proteinExistence type="predicted"/>
<accession>X0YTD6</accession>
<keyword evidence="1" id="KW-1133">Transmembrane helix</keyword>
<gene>
    <name evidence="2" type="ORF">S01H4_03846</name>
</gene>
<reference evidence="2" key="1">
    <citation type="journal article" date="2014" name="Front. Microbiol.">
        <title>High frequency of phylogenetically diverse reductive dehalogenase-homologous genes in deep subseafloor sedimentary metagenomes.</title>
        <authorList>
            <person name="Kawai M."/>
            <person name="Futagami T."/>
            <person name="Toyoda A."/>
            <person name="Takaki Y."/>
            <person name="Nishi S."/>
            <person name="Hori S."/>
            <person name="Arai W."/>
            <person name="Tsubouchi T."/>
            <person name="Morono Y."/>
            <person name="Uchiyama I."/>
            <person name="Ito T."/>
            <person name="Fujiyama A."/>
            <person name="Inagaki F."/>
            <person name="Takami H."/>
        </authorList>
    </citation>
    <scope>NUCLEOTIDE SEQUENCE</scope>
    <source>
        <strain evidence="2">Expedition CK06-06</strain>
    </source>
</reference>
<comment type="caution">
    <text evidence="2">The sequence shown here is derived from an EMBL/GenBank/DDBJ whole genome shotgun (WGS) entry which is preliminary data.</text>
</comment>
<name>X0YTD6_9ZZZZ</name>
<feature type="transmembrane region" description="Helical" evidence="1">
    <location>
        <begin position="6"/>
        <end position="30"/>
    </location>
</feature>